<dbReference type="PANTHER" id="PTHR31956:SF1">
    <property type="entry name" value="NON-SPECIFIC PHOSPHOLIPASE C1"/>
    <property type="match status" value="1"/>
</dbReference>
<proteinExistence type="predicted"/>
<dbReference type="AlphaFoldDB" id="A0A177WAH5"/>
<reference evidence="3 4" key="1">
    <citation type="submission" date="2006-10" db="EMBL/GenBank/DDBJ databases">
        <title>The Genome Sequence of Batrachochytrium dendrobatidis JEL423.</title>
        <authorList>
            <consortium name="The Broad Institute Genome Sequencing Platform"/>
            <person name="Birren B."/>
            <person name="Lander E."/>
            <person name="Galagan J."/>
            <person name="Cuomo C."/>
            <person name="Devon K."/>
            <person name="Jaffe D."/>
            <person name="Butler J."/>
            <person name="Alvarez P."/>
            <person name="Gnerre S."/>
            <person name="Grabherr M."/>
            <person name="Kleber M."/>
            <person name="Mauceli E."/>
            <person name="Brockman W."/>
            <person name="Young S."/>
            <person name="LaButti K."/>
            <person name="Sykes S."/>
            <person name="DeCaprio D."/>
            <person name="Crawford M."/>
            <person name="Koehrsen M."/>
            <person name="Engels R."/>
            <person name="Montgomery P."/>
            <person name="Pearson M."/>
            <person name="Howarth C."/>
            <person name="Larson L."/>
            <person name="White J."/>
            <person name="O'Leary S."/>
            <person name="Kodira C."/>
            <person name="Zeng Q."/>
            <person name="Yandava C."/>
            <person name="Alvarado L."/>
            <person name="Longcore J."/>
            <person name="James T."/>
        </authorList>
    </citation>
    <scope>NUCLEOTIDE SEQUENCE [LARGE SCALE GENOMIC DNA]</scope>
    <source>
        <strain evidence="3 4">JEL423</strain>
    </source>
</reference>
<evidence type="ECO:0000313" key="3">
    <source>
        <dbReference type="EMBL" id="OAJ36722.1"/>
    </source>
</evidence>
<name>A0A177WAH5_BATDL</name>
<dbReference type="FunFam" id="3.40.720.10:FF:000067">
    <property type="entry name" value="Predicted protein"/>
    <property type="match status" value="1"/>
</dbReference>
<dbReference type="GO" id="GO:0042578">
    <property type="term" value="F:phosphoric ester hydrolase activity"/>
    <property type="evidence" value="ECO:0007669"/>
    <property type="project" value="UniProtKB-ARBA"/>
</dbReference>
<evidence type="ECO:0000256" key="2">
    <source>
        <dbReference type="SAM" id="SignalP"/>
    </source>
</evidence>
<dbReference type="STRING" id="403673.A0A177WAH5"/>
<dbReference type="EMBL" id="DS022300">
    <property type="protein sequence ID" value="OAJ36722.1"/>
    <property type="molecule type" value="Genomic_DNA"/>
</dbReference>
<dbReference type="Proteomes" id="UP000077115">
    <property type="component" value="Unassembled WGS sequence"/>
</dbReference>
<reference evidence="3 4" key="2">
    <citation type="submission" date="2016-05" db="EMBL/GenBank/DDBJ databases">
        <title>Lineage-specific infection strategies underlie the spectrum of fungal disease in amphibians.</title>
        <authorList>
            <person name="Cuomo C.A."/>
            <person name="Farrer R.A."/>
            <person name="James T."/>
            <person name="Longcore J."/>
            <person name="Birren B."/>
        </authorList>
    </citation>
    <scope>NUCLEOTIDE SEQUENCE [LARGE SCALE GENOMIC DNA]</scope>
    <source>
        <strain evidence="3 4">JEL423</strain>
    </source>
</reference>
<keyword evidence="1" id="KW-0378">Hydrolase</keyword>
<sequence length="425" mass="47799">MQIRLLISIWLILCTRIQMGNTSSIRPKTGTPGLSPHIKHIVVLVMENRSFDNILGRLKWDNLNPKVNGLTGFEYNVMKNGETIKVSKGTNPAGGFNPGHDILPFTEQIYGAGVINARFLEPTMSGFADQAFQESHQDMGAVNQVFESFGPDTLPVTYALAQEFAVIDDWFSSVPGPTYSNRHFVHCATASGHTINDGNIRGIGCRTIFKNLDEHGNSWRVYADSARVSTLLYREMRNPKRLVKLRSTSRFKKDAATGDLPQYSFIDPDYTKNDNHPPNNLYKGEEFIKEIYEAIRNSPKWEQILFLITYDENGGFYDHVKPPTDVPIPDSKPPKPAQGDFNFDRLGPRVPTIVISPYVQKGGVFRSNVPGRYFEHSSIPATIKKVFGLPNYLTPRDKAAMTFDLAANLPFPRQDCLRYLPNVPT</sequence>
<dbReference type="eggNOG" id="ENOG502QPJ0">
    <property type="taxonomic scope" value="Eukaryota"/>
</dbReference>
<feature type="signal peptide" evidence="2">
    <location>
        <begin position="1"/>
        <end position="22"/>
    </location>
</feature>
<evidence type="ECO:0000256" key="1">
    <source>
        <dbReference type="ARBA" id="ARBA00022801"/>
    </source>
</evidence>
<dbReference type="PANTHER" id="PTHR31956">
    <property type="entry name" value="NON-SPECIFIC PHOSPHOLIPASE C4-RELATED"/>
    <property type="match status" value="1"/>
</dbReference>
<gene>
    <name evidence="3" type="ORF">BDEG_20866</name>
</gene>
<organism evidence="3 4">
    <name type="scientific">Batrachochytrium dendrobatidis (strain JEL423)</name>
    <dbReference type="NCBI Taxonomy" id="403673"/>
    <lineage>
        <taxon>Eukaryota</taxon>
        <taxon>Fungi</taxon>
        <taxon>Fungi incertae sedis</taxon>
        <taxon>Chytridiomycota</taxon>
        <taxon>Chytridiomycota incertae sedis</taxon>
        <taxon>Chytridiomycetes</taxon>
        <taxon>Rhizophydiales</taxon>
        <taxon>Rhizophydiales incertae sedis</taxon>
        <taxon>Batrachochytrium</taxon>
    </lineage>
</organism>
<dbReference type="InterPro" id="IPR007312">
    <property type="entry name" value="Phosphoesterase"/>
</dbReference>
<dbReference type="Gene3D" id="3.40.720.10">
    <property type="entry name" value="Alkaline Phosphatase, subunit A"/>
    <property type="match status" value="2"/>
</dbReference>
<dbReference type="FunFam" id="3.40.720.10:FF:000121">
    <property type="entry name" value="Uncharacterized protein"/>
    <property type="match status" value="1"/>
</dbReference>
<feature type="chain" id="PRO_5008077421" description="Phospholipase C" evidence="2">
    <location>
        <begin position="23"/>
        <end position="425"/>
    </location>
</feature>
<dbReference type="Pfam" id="PF04185">
    <property type="entry name" value="Phosphoesterase"/>
    <property type="match status" value="1"/>
</dbReference>
<evidence type="ECO:0008006" key="5">
    <source>
        <dbReference type="Google" id="ProtNLM"/>
    </source>
</evidence>
<protein>
    <recommendedName>
        <fullName evidence="5">Phospholipase C</fullName>
    </recommendedName>
</protein>
<dbReference type="OrthoDB" id="5135119at2759"/>
<dbReference type="InterPro" id="IPR017850">
    <property type="entry name" value="Alkaline_phosphatase_core_sf"/>
</dbReference>
<evidence type="ECO:0000313" key="4">
    <source>
        <dbReference type="Proteomes" id="UP000077115"/>
    </source>
</evidence>
<accession>A0A177WAH5</accession>
<keyword evidence="2" id="KW-0732">Signal</keyword>
<dbReference type="GO" id="GO:0009395">
    <property type="term" value="P:phospholipid catabolic process"/>
    <property type="evidence" value="ECO:0007669"/>
    <property type="project" value="TreeGrafter"/>
</dbReference>
<dbReference type="VEuPathDB" id="FungiDB:BDEG_20866"/>